<evidence type="ECO:0000313" key="2">
    <source>
        <dbReference type="Proteomes" id="UP000663864"/>
    </source>
</evidence>
<dbReference type="InterPro" id="IPR016181">
    <property type="entry name" value="Acyl_CoA_acyltransferase"/>
</dbReference>
<organism evidence="1 2">
    <name type="scientific">Rotaria sordida</name>
    <dbReference type="NCBI Taxonomy" id="392033"/>
    <lineage>
        <taxon>Eukaryota</taxon>
        <taxon>Metazoa</taxon>
        <taxon>Spiralia</taxon>
        <taxon>Gnathifera</taxon>
        <taxon>Rotifera</taxon>
        <taxon>Eurotatoria</taxon>
        <taxon>Bdelloidea</taxon>
        <taxon>Philodinida</taxon>
        <taxon>Philodinidae</taxon>
        <taxon>Rotaria</taxon>
    </lineage>
</organism>
<dbReference type="Gene3D" id="3.40.630.30">
    <property type="match status" value="1"/>
</dbReference>
<sequence length="231" mass="26086">MTDSHEYVYEVIDNETDARTCAQLIAEEFAAHEPTCVFAQITPQYFFNEVSWPMITEVLDERLSILARHRPSGEIIAAIFASDLFLVRETHPYNASGPPAAIPFIDLLDEMDDIFVRQDFSQELKPNMVLHVMTGATRAHHSGKGVASRLRAAMCNHARDTKGFQYALVQASNPATRHIYTKKMGGKELTIFDPRTWVWKKKDDGLSRPFEDYKGGSVPNILIKLASVENK</sequence>
<reference evidence="1" key="1">
    <citation type="submission" date="2021-02" db="EMBL/GenBank/DDBJ databases">
        <authorList>
            <person name="Nowell W R."/>
        </authorList>
    </citation>
    <scope>NUCLEOTIDE SEQUENCE</scope>
</reference>
<evidence type="ECO:0000313" key="1">
    <source>
        <dbReference type="EMBL" id="CAF0942513.1"/>
    </source>
</evidence>
<accession>A0A814CK92</accession>
<comment type="caution">
    <text evidence="1">The sequence shown here is derived from an EMBL/GenBank/DDBJ whole genome shotgun (WGS) entry which is preliminary data.</text>
</comment>
<protein>
    <recommendedName>
        <fullName evidence="3">N-acetyltransferase domain-containing protein</fullName>
    </recommendedName>
</protein>
<dbReference type="SUPFAM" id="SSF55729">
    <property type="entry name" value="Acyl-CoA N-acyltransferases (Nat)"/>
    <property type="match status" value="1"/>
</dbReference>
<proteinExistence type="predicted"/>
<gene>
    <name evidence="1" type="ORF">ZHD862_LOCUS9548</name>
</gene>
<name>A0A814CK92_9BILA</name>
<evidence type="ECO:0008006" key="3">
    <source>
        <dbReference type="Google" id="ProtNLM"/>
    </source>
</evidence>
<dbReference type="AlphaFoldDB" id="A0A814CK92"/>
<dbReference type="EMBL" id="CAJNOT010000328">
    <property type="protein sequence ID" value="CAF0942513.1"/>
    <property type="molecule type" value="Genomic_DNA"/>
</dbReference>
<dbReference type="Proteomes" id="UP000663864">
    <property type="component" value="Unassembled WGS sequence"/>
</dbReference>